<dbReference type="EMBL" id="RCHU02000005">
    <property type="protein sequence ID" value="KAL3591909.1"/>
    <property type="molecule type" value="Genomic_DNA"/>
</dbReference>
<reference evidence="1 2" key="1">
    <citation type="journal article" date="2024" name="Plant Biotechnol. J.">
        <title>Genome and CRISPR/Cas9 system of a widespread forest tree (Populus alba) in the world.</title>
        <authorList>
            <person name="Liu Y.J."/>
            <person name="Jiang P.F."/>
            <person name="Han X.M."/>
            <person name="Li X.Y."/>
            <person name="Wang H.M."/>
            <person name="Wang Y.J."/>
            <person name="Wang X.X."/>
            <person name="Zeng Q.Y."/>
        </authorList>
    </citation>
    <scope>NUCLEOTIDE SEQUENCE [LARGE SCALE GENOMIC DNA]</scope>
    <source>
        <strain evidence="2">cv. PAL-ZL1</strain>
    </source>
</reference>
<proteinExistence type="predicted"/>
<gene>
    <name evidence="1" type="ORF">D5086_010549</name>
</gene>
<evidence type="ECO:0000313" key="2">
    <source>
        <dbReference type="Proteomes" id="UP000309997"/>
    </source>
</evidence>
<dbReference type="Proteomes" id="UP000309997">
    <property type="component" value="Unassembled WGS sequence"/>
</dbReference>
<accession>A0ACC4CBE2</accession>
<evidence type="ECO:0000313" key="1">
    <source>
        <dbReference type="EMBL" id="KAL3591909.1"/>
    </source>
</evidence>
<comment type="caution">
    <text evidence="1">The sequence shown here is derived from an EMBL/GenBank/DDBJ whole genome shotgun (WGS) entry which is preliminary data.</text>
</comment>
<keyword evidence="2" id="KW-1185">Reference proteome</keyword>
<protein>
    <submittedName>
        <fullName evidence="1">Uncharacterized protein</fullName>
    </submittedName>
</protein>
<name>A0ACC4CBE2_POPAL</name>
<sequence>MAAVPQYRSAWNLMRKTTVRRRDLENKSLCCDWEIEEREKMGWLGFVLKCKGVLEEEEGEKKKEKERDKRKERRQTRKEKGKILKEEGED</sequence>
<organism evidence="1 2">
    <name type="scientific">Populus alba</name>
    <name type="common">White poplar</name>
    <dbReference type="NCBI Taxonomy" id="43335"/>
    <lineage>
        <taxon>Eukaryota</taxon>
        <taxon>Viridiplantae</taxon>
        <taxon>Streptophyta</taxon>
        <taxon>Embryophyta</taxon>
        <taxon>Tracheophyta</taxon>
        <taxon>Spermatophyta</taxon>
        <taxon>Magnoliopsida</taxon>
        <taxon>eudicotyledons</taxon>
        <taxon>Gunneridae</taxon>
        <taxon>Pentapetalae</taxon>
        <taxon>rosids</taxon>
        <taxon>fabids</taxon>
        <taxon>Malpighiales</taxon>
        <taxon>Salicaceae</taxon>
        <taxon>Saliceae</taxon>
        <taxon>Populus</taxon>
    </lineage>
</organism>